<gene>
    <name evidence="1" type="ORF">GCM10015535_18410</name>
</gene>
<organism evidence="1 2">
    <name type="scientific">Streptomyces gelaticus</name>
    <dbReference type="NCBI Taxonomy" id="285446"/>
    <lineage>
        <taxon>Bacteria</taxon>
        <taxon>Bacillati</taxon>
        <taxon>Actinomycetota</taxon>
        <taxon>Actinomycetes</taxon>
        <taxon>Kitasatosporales</taxon>
        <taxon>Streptomycetaceae</taxon>
        <taxon>Streptomyces</taxon>
    </lineage>
</organism>
<dbReference type="InterPro" id="IPR013785">
    <property type="entry name" value="Aldolase_TIM"/>
</dbReference>
<name>A0ABQ2VUU8_9ACTN</name>
<dbReference type="Gene3D" id="3.20.20.70">
    <property type="entry name" value="Aldolase class I"/>
    <property type="match status" value="1"/>
</dbReference>
<comment type="caution">
    <text evidence="1">The sequence shown here is derived from an EMBL/GenBank/DDBJ whole genome shotgun (WGS) entry which is preliminary data.</text>
</comment>
<proteinExistence type="predicted"/>
<evidence type="ECO:0000313" key="2">
    <source>
        <dbReference type="Proteomes" id="UP000660675"/>
    </source>
</evidence>
<accession>A0ABQ2VUU8</accession>
<dbReference type="SUPFAM" id="SSF51395">
    <property type="entry name" value="FMN-linked oxidoreductases"/>
    <property type="match status" value="1"/>
</dbReference>
<dbReference type="Proteomes" id="UP000660675">
    <property type="component" value="Unassembled WGS sequence"/>
</dbReference>
<protein>
    <submittedName>
        <fullName evidence="1">4-hydroxythreonine-4-phosphate dehydrogenase</fullName>
    </submittedName>
</protein>
<evidence type="ECO:0000313" key="1">
    <source>
        <dbReference type="EMBL" id="GGV80408.1"/>
    </source>
</evidence>
<keyword evidence="2" id="KW-1185">Reference proteome</keyword>
<sequence length="229" mass="24416">MALNFVLMLTEKDRTIPDAVDVYEKLSVDELRIIAFKDVDTDPHMARDLTEAAHADGRSVLLELADTSEAGQERGCQLALDLGVDRVVGTWRPSAAEAFAGSGKPEYWPFVGSMSGNPLVLDSSPDELAAEAERLSATHGVAGLVLMPYRQNSYDPVLLMERTAAAATVPFLIAGGVRDAAQITDIAAAGAWGFTMGGAALADRHDDPVSVTKRVSEIMRISRQASDAS</sequence>
<reference evidence="2" key="1">
    <citation type="journal article" date="2019" name="Int. J. Syst. Evol. Microbiol.">
        <title>The Global Catalogue of Microorganisms (GCM) 10K type strain sequencing project: providing services to taxonomists for standard genome sequencing and annotation.</title>
        <authorList>
            <consortium name="The Broad Institute Genomics Platform"/>
            <consortium name="The Broad Institute Genome Sequencing Center for Infectious Disease"/>
            <person name="Wu L."/>
            <person name="Ma J."/>
        </authorList>
    </citation>
    <scope>NUCLEOTIDE SEQUENCE [LARGE SCALE GENOMIC DNA]</scope>
    <source>
        <strain evidence="2">JCM 4376</strain>
    </source>
</reference>
<dbReference type="EMBL" id="BMTF01000005">
    <property type="protein sequence ID" value="GGV80408.1"/>
    <property type="molecule type" value="Genomic_DNA"/>
</dbReference>